<name>A0A504J360_9FLAO</name>
<accession>A0A504J360</accession>
<keyword evidence="2" id="KW-1185">Reference proteome</keyword>
<comment type="caution">
    <text evidence="1">The sequence shown here is derived from an EMBL/GenBank/DDBJ whole genome shotgun (WGS) entry which is preliminary data.</text>
</comment>
<protein>
    <submittedName>
        <fullName evidence="1">Uncharacterized protein</fullName>
    </submittedName>
</protein>
<dbReference type="EMBL" id="VFWZ01000008">
    <property type="protein sequence ID" value="TPN82852.1"/>
    <property type="molecule type" value="Genomic_DNA"/>
</dbReference>
<dbReference type="Proteomes" id="UP000315540">
    <property type="component" value="Unassembled WGS sequence"/>
</dbReference>
<dbReference type="RefSeq" id="WP_140596195.1">
    <property type="nucleotide sequence ID" value="NZ_VFWZ01000008.1"/>
</dbReference>
<gene>
    <name evidence="1" type="ORF">FHK87_20720</name>
</gene>
<sequence>MNGKRNKSKFVLTFFLLSVFTLLRVVNIHAFTHSLEEDIEDCQHCEFIYQNEKNNPFSPHEYDQEFQIISVSYPETLEKTTFFNEVFKKPLLYDYVFNKPPPLNSF</sequence>
<evidence type="ECO:0000313" key="2">
    <source>
        <dbReference type="Proteomes" id="UP000315540"/>
    </source>
</evidence>
<organism evidence="1 2">
    <name type="scientific">Aquimarina algicola</name>
    <dbReference type="NCBI Taxonomy" id="2589995"/>
    <lineage>
        <taxon>Bacteria</taxon>
        <taxon>Pseudomonadati</taxon>
        <taxon>Bacteroidota</taxon>
        <taxon>Flavobacteriia</taxon>
        <taxon>Flavobacteriales</taxon>
        <taxon>Flavobacteriaceae</taxon>
        <taxon>Aquimarina</taxon>
    </lineage>
</organism>
<dbReference type="AlphaFoldDB" id="A0A504J360"/>
<proteinExistence type="predicted"/>
<evidence type="ECO:0000313" key="1">
    <source>
        <dbReference type="EMBL" id="TPN82852.1"/>
    </source>
</evidence>
<reference evidence="1 2" key="1">
    <citation type="submission" date="2019-06" db="EMBL/GenBank/DDBJ databases">
        <authorList>
            <person name="Meng X."/>
        </authorList>
    </citation>
    <scope>NUCLEOTIDE SEQUENCE [LARGE SCALE GENOMIC DNA]</scope>
    <source>
        <strain evidence="1 2">M625</strain>
    </source>
</reference>